<proteinExistence type="predicted"/>
<sequence length="67" mass="7686">SIPIMRHINEDCQSASVTNSIVRKRSYYAETMALSKDAIRDTVQITPQYGNTFVFAKESKILFDRTK</sequence>
<dbReference type="Proteomes" id="UP000887013">
    <property type="component" value="Unassembled WGS sequence"/>
</dbReference>
<dbReference type="EMBL" id="BMAW01119702">
    <property type="protein sequence ID" value="GFT85922.1"/>
    <property type="molecule type" value="Genomic_DNA"/>
</dbReference>
<gene>
    <name evidence="1" type="ORF">NPIL_586801</name>
</gene>
<evidence type="ECO:0000313" key="2">
    <source>
        <dbReference type="Proteomes" id="UP000887013"/>
    </source>
</evidence>
<name>A0A8X6PUE4_NEPPI</name>
<dbReference type="AlphaFoldDB" id="A0A8X6PUE4"/>
<reference evidence="1" key="1">
    <citation type="submission" date="2020-08" db="EMBL/GenBank/DDBJ databases">
        <title>Multicomponent nature underlies the extraordinary mechanical properties of spider dragline silk.</title>
        <authorList>
            <person name="Kono N."/>
            <person name="Nakamura H."/>
            <person name="Mori M."/>
            <person name="Yoshida Y."/>
            <person name="Ohtoshi R."/>
            <person name="Malay A.D."/>
            <person name="Moran D.A.P."/>
            <person name="Tomita M."/>
            <person name="Numata K."/>
            <person name="Arakawa K."/>
        </authorList>
    </citation>
    <scope>NUCLEOTIDE SEQUENCE</scope>
</reference>
<protein>
    <submittedName>
        <fullName evidence="1">Uncharacterized protein</fullName>
    </submittedName>
</protein>
<accession>A0A8X6PUE4</accession>
<comment type="caution">
    <text evidence="1">The sequence shown here is derived from an EMBL/GenBank/DDBJ whole genome shotgun (WGS) entry which is preliminary data.</text>
</comment>
<feature type="non-terminal residue" evidence="1">
    <location>
        <position position="1"/>
    </location>
</feature>
<keyword evidence="2" id="KW-1185">Reference proteome</keyword>
<evidence type="ECO:0000313" key="1">
    <source>
        <dbReference type="EMBL" id="GFT85922.1"/>
    </source>
</evidence>
<organism evidence="1 2">
    <name type="scientific">Nephila pilipes</name>
    <name type="common">Giant wood spider</name>
    <name type="synonym">Nephila maculata</name>
    <dbReference type="NCBI Taxonomy" id="299642"/>
    <lineage>
        <taxon>Eukaryota</taxon>
        <taxon>Metazoa</taxon>
        <taxon>Ecdysozoa</taxon>
        <taxon>Arthropoda</taxon>
        <taxon>Chelicerata</taxon>
        <taxon>Arachnida</taxon>
        <taxon>Araneae</taxon>
        <taxon>Araneomorphae</taxon>
        <taxon>Entelegynae</taxon>
        <taxon>Araneoidea</taxon>
        <taxon>Nephilidae</taxon>
        <taxon>Nephila</taxon>
    </lineage>
</organism>